<dbReference type="GO" id="GO:0010181">
    <property type="term" value="F:FMN binding"/>
    <property type="evidence" value="ECO:0007669"/>
    <property type="project" value="TreeGrafter"/>
</dbReference>
<dbReference type="PANTHER" id="PTHR14359">
    <property type="entry name" value="HOMO-OLIGOMERIC FLAVIN CONTAINING CYS DECARBOXYLASE FAMILY"/>
    <property type="match status" value="1"/>
</dbReference>
<dbReference type="PhylomeDB" id="A0A0D2VFS4"/>
<dbReference type="GO" id="GO:0004633">
    <property type="term" value="F:phosphopantothenoylcysteine decarboxylase activity"/>
    <property type="evidence" value="ECO:0007669"/>
    <property type="project" value="TreeGrafter"/>
</dbReference>
<keyword evidence="1" id="KW-0173">Coenzyme A biosynthesis</keyword>
<reference evidence="5" key="1">
    <citation type="submission" date="2011-02" db="EMBL/GenBank/DDBJ databases">
        <title>The Genome Sequence of Capsaspora owczarzaki ATCC 30864.</title>
        <authorList>
            <person name="Russ C."/>
            <person name="Cuomo C."/>
            <person name="Burger G."/>
            <person name="Gray M.W."/>
            <person name="Holland P.W.H."/>
            <person name="King N."/>
            <person name="Lang F.B.F."/>
            <person name="Roger A.J."/>
            <person name="Ruiz-Trillo I."/>
            <person name="Young S.K."/>
            <person name="Zeng Q."/>
            <person name="Gargeya S."/>
            <person name="Alvarado L."/>
            <person name="Berlin A."/>
            <person name="Chapman S.B."/>
            <person name="Chen Z."/>
            <person name="Freedman E."/>
            <person name="Gellesch M."/>
            <person name="Goldberg J."/>
            <person name="Griggs A."/>
            <person name="Gujja S."/>
            <person name="Heilman E."/>
            <person name="Heiman D."/>
            <person name="Howarth C."/>
            <person name="Mehta T."/>
            <person name="Neiman D."/>
            <person name="Pearson M."/>
            <person name="Roberts A."/>
            <person name="Saif S."/>
            <person name="Shea T."/>
            <person name="Shenoy N."/>
            <person name="Sisk P."/>
            <person name="Stolte C."/>
            <person name="Sykes S."/>
            <person name="White J."/>
            <person name="Yandava C."/>
            <person name="Haas B."/>
            <person name="Nusbaum C."/>
            <person name="Birren B."/>
        </authorList>
    </citation>
    <scope>NUCLEOTIDE SEQUENCE</scope>
    <source>
        <strain evidence="5">ATCC 30864</strain>
    </source>
</reference>
<evidence type="ECO:0000313" key="4">
    <source>
        <dbReference type="EMBL" id="KJE88587.1"/>
    </source>
</evidence>
<dbReference type="STRING" id="595528.A0A0D2VFS4"/>
<gene>
    <name evidence="4" type="ORF">CAOG_000222</name>
</gene>
<dbReference type="Gene3D" id="3.40.50.1950">
    <property type="entry name" value="Flavin prenyltransferase-like"/>
    <property type="match status" value="1"/>
</dbReference>
<dbReference type="PANTHER" id="PTHR14359:SF6">
    <property type="entry name" value="PHOSPHOPANTOTHENOYLCYSTEINE DECARBOXYLASE"/>
    <property type="match status" value="1"/>
</dbReference>
<name>A0A0D2VFS4_CAPO3</name>
<dbReference type="InterPro" id="IPR036551">
    <property type="entry name" value="Flavin_trans-like"/>
</dbReference>
<evidence type="ECO:0000313" key="5">
    <source>
        <dbReference type="Proteomes" id="UP000008743"/>
    </source>
</evidence>
<proteinExistence type="inferred from homology"/>
<evidence type="ECO:0000259" key="3">
    <source>
        <dbReference type="Pfam" id="PF02441"/>
    </source>
</evidence>
<keyword evidence="5" id="KW-1185">Reference proteome</keyword>
<dbReference type="Proteomes" id="UP000008743">
    <property type="component" value="Unassembled WGS sequence"/>
</dbReference>
<dbReference type="AlphaFoldDB" id="A0A0D2VFS4"/>
<accession>A0A0D2VFS4</accession>
<comment type="similarity">
    <text evidence="2">Belongs to the HFCD (homooligomeric flavin containing Cys decarboxylase) superfamily.</text>
</comment>
<sequence length="340" mass="36462">MLAIAAWLHSLLPERGGQEAGGATGGLMTGASSAIRSSASTRLASTRPHRPVRIVLGLSGSVAAIKAPLLVPLIKQRVAAAFQPADSATSTSVEADIKVEPSHEDSNNLEVVPPSAPIQVEVHVVATEHAAHFFNAESLRSETANQTGVLTDVHEWVRISEQLGSDIMCITLNESLVSKRSSAFLVYLRVGYKKWSKIGDPVLHIALRGWADLLVIAPLDANTLAKLSHGMCDNLLTCIARAWDYTTRPLIVCPAMNTFMWDHPATARQLDMLQSLGMEIVPPIAKRLACGDLGFGAMAEVQTIADFVAERVRTLDLHAIDAANERATGRASSPQLPSFD</sequence>
<dbReference type="SUPFAM" id="SSF52507">
    <property type="entry name" value="Homo-oligomeric flavin-containing Cys decarboxylases, HFCD"/>
    <property type="match status" value="1"/>
</dbReference>
<feature type="domain" description="Flavoprotein" evidence="3">
    <location>
        <begin position="119"/>
        <end position="310"/>
    </location>
</feature>
<dbReference type="InterPro" id="IPR003382">
    <property type="entry name" value="Flavoprotein"/>
</dbReference>
<protein>
    <submittedName>
        <fullName evidence="4">Phosphopantothenoylcysteine decarboxylase</fullName>
    </submittedName>
</protein>
<evidence type="ECO:0000256" key="1">
    <source>
        <dbReference type="ARBA" id="ARBA00022993"/>
    </source>
</evidence>
<organism evidence="4 5">
    <name type="scientific">Capsaspora owczarzaki (strain ATCC 30864)</name>
    <dbReference type="NCBI Taxonomy" id="595528"/>
    <lineage>
        <taxon>Eukaryota</taxon>
        <taxon>Filasterea</taxon>
        <taxon>Capsaspora</taxon>
    </lineage>
</organism>
<dbReference type="InParanoid" id="A0A0D2VFS4"/>
<dbReference type="EMBL" id="KE346360">
    <property type="protein sequence ID" value="KJE88587.1"/>
    <property type="molecule type" value="Genomic_DNA"/>
</dbReference>
<dbReference type="GO" id="GO:0071513">
    <property type="term" value="C:phosphopantothenoylcysteine decarboxylase complex"/>
    <property type="evidence" value="ECO:0007669"/>
    <property type="project" value="TreeGrafter"/>
</dbReference>
<dbReference type="OrthoDB" id="1532798at2759"/>
<evidence type="ECO:0000256" key="2">
    <source>
        <dbReference type="ARBA" id="ARBA00038350"/>
    </source>
</evidence>
<dbReference type="GO" id="GO:0015937">
    <property type="term" value="P:coenzyme A biosynthetic process"/>
    <property type="evidence" value="ECO:0007669"/>
    <property type="project" value="UniProtKB-KW"/>
</dbReference>
<dbReference type="Pfam" id="PF02441">
    <property type="entry name" value="Flavoprotein"/>
    <property type="match status" value="1"/>
</dbReference>